<feature type="chain" id="PRO_5038444723" evidence="4">
    <location>
        <begin position="22"/>
        <end position="442"/>
    </location>
</feature>
<dbReference type="PROSITE" id="PS51257">
    <property type="entry name" value="PROKAR_LIPOPROTEIN"/>
    <property type="match status" value="1"/>
</dbReference>
<evidence type="ECO:0000256" key="3">
    <source>
        <dbReference type="ARBA" id="ARBA00022729"/>
    </source>
</evidence>
<dbReference type="CDD" id="cd13585">
    <property type="entry name" value="PBP2_TMBP_like"/>
    <property type="match status" value="1"/>
</dbReference>
<feature type="signal peptide" evidence="4">
    <location>
        <begin position="1"/>
        <end position="21"/>
    </location>
</feature>
<proteinExistence type="inferred from homology"/>
<evidence type="ECO:0000256" key="1">
    <source>
        <dbReference type="ARBA" id="ARBA00008520"/>
    </source>
</evidence>
<evidence type="ECO:0000313" key="5">
    <source>
        <dbReference type="EMBL" id="RCK68821.1"/>
    </source>
</evidence>
<comment type="caution">
    <text evidence="5">The sequence shown here is derived from an EMBL/GenBank/DDBJ whole genome shotgun (WGS) entry which is preliminary data.</text>
</comment>
<dbReference type="AlphaFoldDB" id="A0A367YV35"/>
<dbReference type="GO" id="GO:0055052">
    <property type="term" value="C:ATP-binding cassette (ABC) transporter complex, substrate-binding subunit-containing"/>
    <property type="evidence" value="ECO:0007669"/>
    <property type="project" value="TreeGrafter"/>
</dbReference>
<name>A0A367YV35_9ACTN</name>
<dbReference type="Gene3D" id="3.40.190.10">
    <property type="entry name" value="Periplasmic binding protein-like II"/>
    <property type="match status" value="1"/>
</dbReference>
<dbReference type="Pfam" id="PF01547">
    <property type="entry name" value="SBP_bac_1"/>
    <property type="match status" value="1"/>
</dbReference>
<dbReference type="RefSeq" id="WP_114127445.1">
    <property type="nucleotide sequence ID" value="NZ_QOUI01000009.1"/>
</dbReference>
<organism evidence="5 6">
    <name type="scientific">Desertihabitans brevis</name>
    <dbReference type="NCBI Taxonomy" id="2268447"/>
    <lineage>
        <taxon>Bacteria</taxon>
        <taxon>Bacillati</taxon>
        <taxon>Actinomycetota</taxon>
        <taxon>Actinomycetes</taxon>
        <taxon>Propionibacteriales</taxon>
        <taxon>Propionibacteriaceae</taxon>
        <taxon>Desertihabitans</taxon>
    </lineage>
</organism>
<dbReference type="InterPro" id="IPR006059">
    <property type="entry name" value="SBP"/>
</dbReference>
<dbReference type="PANTHER" id="PTHR30061">
    <property type="entry name" value="MALTOSE-BINDING PERIPLASMIC PROTEIN"/>
    <property type="match status" value="1"/>
</dbReference>
<evidence type="ECO:0000256" key="4">
    <source>
        <dbReference type="SAM" id="SignalP"/>
    </source>
</evidence>
<accession>A0A367YV35</accession>
<dbReference type="GO" id="GO:1901982">
    <property type="term" value="F:maltose binding"/>
    <property type="evidence" value="ECO:0007669"/>
    <property type="project" value="TreeGrafter"/>
</dbReference>
<comment type="similarity">
    <text evidence="1">Belongs to the bacterial solute-binding protein 1 family.</text>
</comment>
<dbReference type="Proteomes" id="UP000252770">
    <property type="component" value="Unassembled WGS sequence"/>
</dbReference>
<sequence length="442" mass="46589">MKRSTTIGVGLVLGAVLTTSACGGGADSAAGGGDGDWVIPSTDPTATIDVVGIVDPVSEGMDEVVAAFEADHPTIDVNYQYVPFDDLNSVLDSRITSKTGDPDLFWVDQPRVPALAARGYLEDLTAQFSPHTGALQEATVAASTYQDKLWSLPISNSTQLLYYNLDLLEAAGVEPPSTDPAERITWQQLKEDAATVQAEGGAANGLLLGQPNRYYQLEPLPVSAGGGVGATGEDNLTPAVDNEGWVESMTYYGSLFEDGVHPRGIPAEQTNATFLAGDTAYMVEGNWMVGKLADSDLNWGAALNPVWEGGEPATPNGSWSVGINPFSQDKEAAAVFLKWLALDGESGYAEHRPYAELPANLAGLEAYLAGPAFTGSEAGQQAAEVIAHETANTSVPRVSTVGYIEFEEILGRAFSDIANGSDPQGALQGAQQELVNAWQQYQ</sequence>
<protein>
    <submittedName>
        <fullName evidence="5">Sugar ABC transporter substrate-binding protein</fullName>
    </submittedName>
</protein>
<dbReference type="GO" id="GO:0015768">
    <property type="term" value="P:maltose transport"/>
    <property type="evidence" value="ECO:0007669"/>
    <property type="project" value="TreeGrafter"/>
</dbReference>
<keyword evidence="3 4" id="KW-0732">Signal</keyword>
<dbReference type="GO" id="GO:0042956">
    <property type="term" value="P:maltodextrin transmembrane transport"/>
    <property type="evidence" value="ECO:0007669"/>
    <property type="project" value="TreeGrafter"/>
</dbReference>
<dbReference type="PANTHER" id="PTHR30061:SF50">
    <property type="entry name" value="MALTOSE_MALTODEXTRIN-BINDING PERIPLASMIC PROTEIN"/>
    <property type="match status" value="1"/>
</dbReference>
<evidence type="ECO:0000313" key="6">
    <source>
        <dbReference type="Proteomes" id="UP000252770"/>
    </source>
</evidence>
<dbReference type="SUPFAM" id="SSF53850">
    <property type="entry name" value="Periplasmic binding protein-like II"/>
    <property type="match status" value="1"/>
</dbReference>
<keyword evidence="2" id="KW-0813">Transport</keyword>
<gene>
    <name evidence="5" type="ORF">DT076_14720</name>
</gene>
<keyword evidence="6" id="KW-1185">Reference proteome</keyword>
<reference evidence="5 6" key="1">
    <citation type="submission" date="2018-07" db="EMBL/GenBank/DDBJ databases">
        <title>Desertimonas flava gen. nov. sp. nov.</title>
        <authorList>
            <person name="Liu S."/>
        </authorList>
    </citation>
    <scope>NUCLEOTIDE SEQUENCE [LARGE SCALE GENOMIC DNA]</scope>
    <source>
        <strain evidence="5 6">16Sb5-5</strain>
    </source>
</reference>
<evidence type="ECO:0000256" key="2">
    <source>
        <dbReference type="ARBA" id="ARBA00022448"/>
    </source>
</evidence>
<dbReference type="EMBL" id="QOUI01000009">
    <property type="protein sequence ID" value="RCK68821.1"/>
    <property type="molecule type" value="Genomic_DNA"/>
</dbReference>